<comment type="caution">
    <text evidence="2">The sequence shown here is derived from an EMBL/GenBank/DDBJ whole genome shotgun (WGS) entry which is preliminary data.</text>
</comment>
<evidence type="ECO:0000259" key="1">
    <source>
        <dbReference type="Pfam" id="PF11827"/>
    </source>
</evidence>
<feature type="domain" description="DUF3347" evidence="1">
    <location>
        <begin position="56"/>
        <end position="128"/>
    </location>
</feature>
<dbReference type="Proteomes" id="UP000289859">
    <property type="component" value="Unassembled WGS sequence"/>
</dbReference>
<dbReference type="InterPro" id="IPR021782">
    <property type="entry name" value="DUF3347"/>
</dbReference>
<proteinExistence type="predicted"/>
<keyword evidence="3" id="KW-1185">Reference proteome</keyword>
<dbReference type="Pfam" id="PF11827">
    <property type="entry name" value="DUF3347"/>
    <property type="match status" value="1"/>
</dbReference>
<evidence type="ECO:0000313" key="3">
    <source>
        <dbReference type="Proteomes" id="UP000289859"/>
    </source>
</evidence>
<dbReference type="PROSITE" id="PS51257">
    <property type="entry name" value="PROKAR_LIPOPROTEIN"/>
    <property type="match status" value="1"/>
</dbReference>
<reference evidence="2 3" key="1">
    <citation type="submission" date="2018-07" db="EMBL/GenBank/DDBJ databases">
        <title>Leeuwenhoekiella genomics.</title>
        <authorList>
            <person name="Tahon G."/>
            <person name="Willems A."/>
        </authorList>
    </citation>
    <scope>NUCLEOTIDE SEQUENCE [LARGE SCALE GENOMIC DNA]</scope>
    <source>
        <strain evidence="2 3">LMG 29608</strain>
    </source>
</reference>
<gene>
    <name evidence="2" type="ORF">DSM02_3936</name>
</gene>
<protein>
    <recommendedName>
        <fullName evidence="1">DUF3347 domain-containing protein</fullName>
    </recommendedName>
</protein>
<accession>A0A4Q0NR82</accession>
<evidence type="ECO:0000313" key="2">
    <source>
        <dbReference type="EMBL" id="RXG12235.1"/>
    </source>
</evidence>
<dbReference type="EMBL" id="QOVK01000031">
    <property type="protein sequence ID" value="RXG12235.1"/>
    <property type="molecule type" value="Genomic_DNA"/>
</dbReference>
<sequence>MKKIALTLVGVLVLACGEKKSNQETVTVNQEEGTHELAYSGAKRDAEFRNAEVAQVYDDYNALKIALVNTDAEAAQTLAQKLVISIEAVEVEASLMKAAEAIANSENINEQRAQFENLTAGVKTLVEENITSGTLYYQYCPMAFDGKGAYWIANEKKVFNPYFGDVMLNCGTVDSEIN</sequence>
<dbReference type="AlphaFoldDB" id="A0A4Q0NR82"/>
<dbReference type="OrthoDB" id="5513217at2"/>
<name>A0A4Q0NR82_9FLAO</name>
<organism evidence="2 3">
    <name type="scientific">Leeuwenhoekiella polynyae</name>
    <dbReference type="NCBI Taxonomy" id="1550906"/>
    <lineage>
        <taxon>Bacteria</taxon>
        <taxon>Pseudomonadati</taxon>
        <taxon>Bacteroidota</taxon>
        <taxon>Flavobacteriia</taxon>
        <taxon>Flavobacteriales</taxon>
        <taxon>Flavobacteriaceae</taxon>
        <taxon>Leeuwenhoekiella</taxon>
    </lineage>
</organism>
<dbReference type="RefSeq" id="WP_128767120.1">
    <property type="nucleotide sequence ID" value="NZ_JBHUOO010000039.1"/>
</dbReference>